<dbReference type="EMBL" id="JBHFEH010000005">
    <property type="protein sequence ID" value="KAL2057302.1"/>
    <property type="molecule type" value="Genomic_DNA"/>
</dbReference>
<reference evidence="2 3" key="1">
    <citation type="submission" date="2024-09" db="EMBL/GenBank/DDBJ databases">
        <title>Rethinking Asexuality: The Enigmatic Case of Functional Sexual Genes in Lepraria (Stereocaulaceae).</title>
        <authorList>
            <person name="Doellman M."/>
            <person name="Sun Y."/>
            <person name="Barcenas-Pena A."/>
            <person name="Lumbsch H.T."/>
            <person name="Grewe F."/>
        </authorList>
    </citation>
    <scope>NUCLEOTIDE SEQUENCE [LARGE SCALE GENOMIC DNA]</scope>
    <source>
        <strain evidence="2 3">Grewe 0041</strain>
    </source>
</reference>
<evidence type="ECO:0000313" key="3">
    <source>
        <dbReference type="Proteomes" id="UP001590951"/>
    </source>
</evidence>
<organism evidence="2 3">
    <name type="scientific">Lepraria finkii</name>
    <dbReference type="NCBI Taxonomy" id="1340010"/>
    <lineage>
        <taxon>Eukaryota</taxon>
        <taxon>Fungi</taxon>
        <taxon>Dikarya</taxon>
        <taxon>Ascomycota</taxon>
        <taxon>Pezizomycotina</taxon>
        <taxon>Lecanoromycetes</taxon>
        <taxon>OSLEUM clade</taxon>
        <taxon>Lecanoromycetidae</taxon>
        <taxon>Lecanorales</taxon>
        <taxon>Lecanorineae</taxon>
        <taxon>Stereocaulaceae</taxon>
        <taxon>Lepraria</taxon>
    </lineage>
</organism>
<feature type="compositionally biased region" description="Acidic residues" evidence="1">
    <location>
        <begin position="89"/>
        <end position="103"/>
    </location>
</feature>
<accession>A0ABR4BIS6</accession>
<name>A0ABR4BIS6_9LECA</name>
<keyword evidence="3" id="KW-1185">Reference proteome</keyword>
<evidence type="ECO:0000256" key="1">
    <source>
        <dbReference type="SAM" id="MobiDB-lite"/>
    </source>
</evidence>
<gene>
    <name evidence="2" type="ORF">ABVK25_002355</name>
</gene>
<protein>
    <submittedName>
        <fullName evidence="2">Uncharacterized protein</fullName>
    </submittedName>
</protein>
<sequence>MEAFDGNGPQAKKVKWSHQEEDDDVVIKGWRRERQPQEKRISEKLENENENRDKNDEEPCCDDHDSDNERRIKKKYRTTKYQDGCTDSEGNDEDESDVEESEHESETDSDKEMGEDETKEPESPESAYQYGNIQRTTLLLILISVSTLVSNW</sequence>
<evidence type="ECO:0000313" key="2">
    <source>
        <dbReference type="EMBL" id="KAL2057302.1"/>
    </source>
</evidence>
<feature type="region of interest" description="Disordered" evidence="1">
    <location>
        <begin position="1"/>
        <end position="131"/>
    </location>
</feature>
<proteinExistence type="predicted"/>
<comment type="caution">
    <text evidence="2">The sequence shown here is derived from an EMBL/GenBank/DDBJ whole genome shotgun (WGS) entry which is preliminary data.</text>
</comment>
<feature type="compositionally biased region" description="Basic and acidic residues" evidence="1">
    <location>
        <begin position="30"/>
        <end position="70"/>
    </location>
</feature>
<dbReference type="Proteomes" id="UP001590951">
    <property type="component" value="Unassembled WGS sequence"/>
</dbReference>